<proteinExistence type="predicted"/>
<reference evidence="1" key="1">
    <citation type="journal article" date="2020" name="Stud. Mycol.">
        <title>101 Dothideomycetes genomes: a test case for predicting lifestyles and emergence of pathogens.</title>
        <authorList>
            <person name="Haridas S."/>
            <person name="Albert R."/>
            <person name="Binder M."/>
            <person name="Bloem J."/>
            <person name="Labutti K."/>
            <person name="Salamov A."/>
            <person name="Andreopoulos B."/>
            <person name="Baker S."/>
            <person name="Barry K."/>
            <person name="Bills G."/>
            <person name="Bluhm B."/>
            <person name="Cannon C."/>
            <person name="Castanera R."/>
            <person name="Culley D."/>
            <person name="Daum C."/>
            <person name="Ezra D."/>
            <person name="Gonzalez J."/>
            <person name="Henrissat B."/>
            <person name="Kuo A."/>
            <person name="Liang C."/>
            <person name="Lipzen A."/>
            <person name="Lutzoni F."/>
            <person name="Magnuson J."/>
            <person name="Mondo S."/>
            <person name="Nolan M."/>
            <person name="Ohm R."/>
            <person name="Pangilinan J."/>
            <person name="Park H.-J."/>
            <person name="Ramirez L."/>
            <person name="Alfaro M."/>
            <person name="Sun H."/>
            <person name="Tritt A."/>
            <person name="Yoshinaga Y."/>
            <person name="Zwiers L.-H."/>
            <person name="Turgeon B."/>
            <person name="Goodwin S."/>
            <person name="Spatafora J."/>
            <person name="Crous P."/>
            <person name="Grigoriev I."/>
        </authorList>
    </citation>
    <scope>NUCLEOTIDE SEQUENCE</scope>
    <source>
        <strain evidence="1">CBS 133067</strain>
    </source>
</reference>
<gene>
    <name evidence="1" type="ORF">NA57DRAFT_79946</name>
</gene>
<comment type="caution">
    <text evidence="1">The sequence shown here is derived from an EMBL/GenBank/DDBJ whole genome shotgun (WGS) entry which is preliminary data.</text>
</comment>
<name>A0A9P4I7W4_9PEZI</name>
<organism evidence="1 2">
    <name type="scientific">Rhizodiscina lignyota</name>
    <dbReference type="NCBI Taxonomy" id="1504668"/>
    <lineage>
        <taxon>Eukaryota</taxon>
        <taxon>Fungi</taxon>
        <taxon>Dikarya</taxon>
        <taxon>Ascomycota</taxon>
        <taxon>Pezizomycotina</taxon>
        <taxon>Dothideomycetes</taxon>
        <taxon>Pleosporomycetidae</taxon>
        <taxon>Aulographales</taxon>
        <taxon>Rhizodiscinaceae</taxon>
        <taxon>Rhizodiscina</taxon>
    </lineage>
</organism>
<evidence type="ECO:0000313" key="2">
    <source>
        <dbReference type="Proteomes" id="UP000799772"/>
    </source>
</evidence>
<evidence type="ECO:0000313" key="1">
    <source>
        <dbReference type="EMBL" id="KAF2094777.1"/>
    </source>
</evidence>
<keyword evidence="2" id="KW-1185">Reference proteome</keyword>
<dbReference type="EMBL" id="ML978133">
    <property type="protein sequence ID" value="KAF2094777.1"/>
    <property type="molecule type" value="Genomic_DNA"/>
</dbReference>
<dbReference type="OrthoDB" id="5337308at2759"/>
<dbReference type="AlphaFoldDB" id="A0A9P4I7W4"/>
<accession>A0A9P4I7W4</accession>
<dbReference type="Proteomes" id="UP000799772">
    <property type="component" value="Unassembled WGS sequence"/>
</dbReference>
<sequence>MFHFLFSSPERTCTNCVITFLAFVHQPLRIDTTKAYICVLLVWTISFVFTHTTLSPPHKRPDGLRGRSDIEVNTIHRPNSKRKVYPDSESLFNSKSWKETWEKLLSDGLPQGMAFESEWQVYECRGGQILEQMRDEYKTEFQSLWMFFDDLADNDWVLHESFGTGWTFLDKFYGSAMDDLNFMGSKTQIYAWYWDAELQELADNPVVSASYAAAYSIQAGAILELSSTSPRYVFDQLEAKGILPINSIPSLSQWADVTFLSWERFAKDKVKDINLIIRGSDLRTDEGELTLEVAERALERGAWQFKGFQEMDKIIASSEAGKALLGTPIGTGVSLFLIEHKAQLGRKEVTHIKIFLMDSPQDLVDWKTHDVVSPVSYAFYIDDC</sequence>
<protein>
    <submittedName>
        <fullName evidence="1">Uncharacterized protein</fullName>
    </submittedName>
</protein>